<dbReference type="PROSITE" id="PS51421">
    <property type="entry name" value="RAS"/>
    <property type="match status" value="1"/>
</dbReference>
<dbReference type="Gene3D" id="3.40.50.300">
    <property type="entry name" value="P-loop containing nucleotide triphosphate hydrolases"/>
    <property type="match status" value="1"/>
</dbReference>
<dbReference type="SMART" id="SM00175">
    <property type="entry name" value="RAB"/>
    <property type="match status" value="1"/>
</dbReference>
<keyword evidence="5" id="KW-1185">Reference proteome</keyword>
<comment type="caution">
    <text evidence="4">The sequence shown here is derived from an EMBL/GenBank/DDBJ whole genome shotgun (WGS) entry which is preliminary data.</text>
</comment>
<proteinExistence type="inferred from homology"/>
<dbReference type="Proteomes" id="UP001651158">
    <property type="component" value="Unassembled WGS sequence"/>
</dbReference>
<name>A0ABR4Q031_9CEST</name>
<gene>
    <name evidence="4" type="ORF">TcWFU_009556</name>
</gene>
<dbReference type="InterPro" id="IPR051641">
    <property type="entry name" value="RGK_GTP-binding_reg"/>
</dbReference>
<keyword evidence="2" id="KW-0597">Phosphoprotein</keyword>
<dbReference type="EMBL" id="JAKROA010000022">
    <property type="protein sequence ID" value="KAL5103007.1"/>
    <property type="molecule type" value="Genomic_DNA"/>
</dbReference>
<sequence length="272" mass="30053">MVTTVTEDEQGREEEGEEVLLPSTLAQLEQLAICVVPSTALFTAAQRSCNGSAEAAKARAYRTAAVVRQFEDIPPLAAAFLCPLLQACGRAGRRAEYKKGNHGCSRGDMVRDWVRQADAYLVVYAIDDRESYKGAQTIISEILGRCKIASAIVLVGNKTDLVRARSVSYDEGKHLASVYSCDFYEVSISLNHRVNELLVGLVSAIKAANQHVNEERQRLSRIASLKGDPCEAASSHEHRTSIKQKLQHSRRYSNMGKSIRHFFKKHFSLNGA</sequence>
<dbReference type="InterPro" id="IPR027417">
    <property type="entry name" value="P-loop_NTPase"/>
</dbReference>
<evidence type="ECO:0000256" key="1">
    <source>
        <dbReference type="ARBA" id="ARBA00008846"/>
    </source>
</evidence>
<comment type="similarity">
    <text evidence="1">Belongs to the small GTPase superfamily. RGK family.</text>
</comment>
<dbReference type="PANTHER" id="PTHR45775">
    <property type="entry name" value="RAD, GEM/KIR FAMILY MEMBER 2, ISOFORM C"/>
    <property type="match status" value="1"/>
</dbReference>
<accession>A0ABR4Q031</accession>
<feature type="region of interest" description="Disordered" evidence="3">
    <location>
        <begin position="230"/>
        <end position="250"/>
    </location>
</feature>
<dbReference type="SMART" id="SM00173">
    <property type="entry name" value="RAS"/>
    <property type="match status" value="1"/>
</dbReference>
<dbReference type="SUPFAM" id="SSF52540">
    <property type="entry name" value="P-loop containing nucleoside triphosphate hydrolases"/>
    <property type="match status" value="1"/>
</dbReference>
<dbReference type="PANTHER" id="PTHR45775:SF6">
    <property type="entry name" value="RAD, GEM_KIR FAMILY MEMBER 2, ISOFORM C"/>
    <property type="match status" value="1"/>
</dbReference>
<organism evidence="4 5">
    <name type="scientific">Taenia crassiceps</name>
    <dbReference type="NCBI Taxonomy" id="6207"/>
    <lineage>
        <taxon>Eukaryota</taxon>
        <taxon>Metazoa</taxon>
        <taxon>Spiralia</taxon>
        <taxon>Lophotrochozoa</taxon>
        <taxon>Platyhelminthes</taxon>
        <taxon>Cestoda</taxon>
        <taxon>Eucestoda</taxon>
        <taxon>Cyclophyllidea</taxon>
        <taxon>Taeniidae</taxon>
        <taxon>Taenia</taxon>
    </lineage>
</organism>
<reference evidence="4 5" key="1">
    <citation type="journal article" date="2022" name="Front. Cell. Infect. Microbiol.">
        <title>The Genomes of Two Strains of Taenia crassiceps the Animal Model for the Study of Human Cysticercosis.</title>
        <authorList>
            <person name="Bobes R.J."/>
            <person name="Estrada K."/>
            <person name="Rios-Valencia D.G."/>
            <person name="Calderon-Gallegos A."/>
            <person name="de la Torre P."/>
            <person name="Carrero J.C."/>
            <person name="Sanchez-Flores A."/>
            <person name="Laclette J.P."/>
        </authorList>
    </citation>
    <scope>NUCLEOTIDE SEQUENCE [LARGE SCALE GENOMIC DNA]</scope>
    <source>
        <strain evidence="4">WFUcys</strain>
    </source>
</reference>
<feature type="compositionally biased region" description="Basic residues" evidence="3">
    <location>
        <begin position="241"/>
        <end position="250"/>
    </location>
</feature>
<dbReference type="InterPro" id="IPR001806">
    <property type="entry name" value="Small_GTPase"/>
</dbReference>
<protein>
    <submittedName>
        <fullName evidence="4">GTP-binding protein RAD</fullName>
    </submittedName>
</protein>
<evidence type="ECO:0000313" key="5">
    <source>
        <dbReference type="Proteomes" id="UP001651158"/>
    </source>
</evidence>
<evidence type="ECO:0000313" key="4">
    <source>
        <dbReference type="EMBL" id="KAL5103007.1"/>
    </source>
</evidence>
<dbReference type="PROSITE" id="PS51419">
    <property type="entry name" value="RAB"/>
    <property type="match status" value="1"/>
</dbReference>
<dbReference type="Pfam" id="PF00071">
    <property type="entry name" value="Ras"/>
    <property type="match status" value="1"/>
</dbReference>
<evidence type="ECO:0000256" key="3">
    <source>
        <dbReference type="SAM" id="MobiDB-lite"/>
    </source>
</evidence>
<evidence type="ECO:0000256" key="2">
    <source>
        <dbReference type="ARBA" id="ARBA00022553"/>
    </source>
</evidence>